<evidence type="ECO:0000256" key="7">
    <source>
        <dbReference type="ARBA" id="ARBA00022679"/>
    </source>
</evidence>
<dbReference type="GO" id="GO:0009244">
    <property type="term" value="P:lipopolysaccharide core region biosynthetic process"/>
    <property type="evidence" value="ECO:0007669"/>
    <property type="project" value="UniProtKB-UniRule"/>
</dbReference>
<comment type="catalytic activity">
    <reaction evidence="14 15">
        <text>an alpha-Kdo-(2-&gt;6)-lipid IVA + ATP = a 4-O-phospho-alpha-Kdo-(2-&gt;6)-lipid IVA + ADP + H(+)</text>
        <dbReference type="Rhea" id="RHEA:74271"/>
        <dbReference type="ChEBI" id="CHEBI:15378"/>
        <dbReference type="ChEBI" id="CHEBI:30616"/>
        <dbReference type="ChEBI" id="CHEBI:176428"/>
        <dbReference type="ChEBI" id="CHEBI:193140"/>
        <dbReference type="ChEBI" id="CHEBI:456216"/>
        <dbReference type="EC" id="2.7.1.166"/>
    </reaction>
</comment>
<dbReference type="RefSeq" id="WP_153719313.1">
    <property type="nucleotide sequence ID" value="NZ_WJPP01000003.1"/>
</dbReference>
<keyword evidence="11 15" id="KW-0448">Lipopolysaccharide biosynthesis</keyword>
<dbReference type="GO" id="GO:0016773">
    <property type="term" value="F:phosphotransferase activity, alcohol group as acceptor"/>
    <property type="evidence" value="ECO:0007669"/>
    <property type="project" value="UniProtKB-UniRule"/>
</dbReference>
<dbReference type="Proteomes" id="UP000433788">
    <property type="component" value="Unassembled WGS sequence"/>
</dbReference>
<comment type="caution">
    <text evidence="16">The sequence shown here is derived from an EMBL/GenBank/DDBJ whole genome shotgun (WGS) entry which is preliminary data.</text>
</comment>
<dbReference type="Pfam" id="PF06293">
    <property type="entry name" value="Kdo"/>
    <property type="match status" value="1"/>
</dbReference>
<evidence type="ECO:0000256" key="5">
    <source>
        <dbReference type="ARBA" id="ARBA00022475"/>
    </source>
</evidence>
<evidence type="ECO:0000256" key="1">
    <source>
        <dbReference type="ARBA" id="ARBA00004515"/>
    </source>
</evidence>
<dbReference type="EMBL" id="WJPP01000003">
    <property type="protein sequence ID" value="MRH78251.1"/>
    <property type="molecule type" value="Genomic_DNA"/>
</dbReference>
<dbReference type="EC" id="2.7.1.166" evidence="4 15"/>
<dbReference type="GO" id="GO:0005524">
    <property type="term" value="F:ATP binding"/>
    <property type="evidence" value="ECO:0007669"/>
    <property type="project" value="UniProtKB-UniRule"/>
</dbReference>
<evidence type="ECO:0000256" key="10">
    <source>
        <dbReference type="ARBA" id="ARBA00022840"/>
    </source>
</evidence>
<dbReference type="InterPro" id="IPR011009">
    <property type="entry name" value="Kinase-like_dom_sf"/>
</dbReference>
<dbReference type="NCBIfam" id="NF002475">
    <property type="entry name" value="PRK01723.1"/>
    <property type="match status" value="1"/>
</dbReference>
<evidence type="ECO:0000256" key="8">
    <source>
        <dbReference type="ARBA" id="ARBA00022741"/>
    </source>
</evidence>
<keyword evidence="12 15" id="KW-0472">Membrane</keyword>
<keyword evidence="5 15" id="KW-1003">Cell membrane</keyword>
<keyword evidence="6 15" id="KW-0997">Cell inner membrane</keyword>
<keyword evidence="8 15" id="KW-0547">Nucleotide-binding</keyword>
<comment type="similarity">
    <text evidence="3 15">Belongs to the protein kinase superfamily. KdkA/RfaP family.</text>
</comment>
<evidence type="ECO:0000256" key="12">
    <source>
        <dbReference type="ARBA" id="ARBA00023136"/>
    </source>
</evidence>
<evidence type="ECO:0000256" key="15">
    <source>
        <dbReference type="HAMAP-Rule" id="MF_00521"/>
    </source>
</evidence>
<evidence type="ECO:0000256" key="6">
    <source>
        <dbReference type="ARBA" id="ARBA00022519"/>
    </source>
</evidence>
<keyword evidence="9 15" id="KW-0418">Kinase</keyword>
<evidence type="ECO:0000313" key="16">
    <source>
        <dbReference type="EMBL" id="MRH78251.1"/>
    </source>
</evidence>
<evidence type="ECO:0000256" key="13">
    <source>
        <dbReference type="ARBA" id="ARBA00029511"/>
    </source>
</evidence>
<dbReference type="SUPFAM" id="SSF56112">
    <property type="entry name" value="Protein kinase-like (PK-like)"/>
    <property type="match status" value="1"/>
</dbReference>
<dbReference type="GO" id="GO:0005886">
    <property type="term" value="C:plasma membrane"/>
    <property type="evidence" value="ECO:0007669"/>
    <property type="project" value="UniProtKB-SubCell"/>
</dbReference>
<name>A0A6N7QPD8_9GAMM</name>
<evidence type="ECO:0000256" key="3">
    <source>
        <dbReference type="ARBA" id="ARBA00010327"/>
    </source>
</evidence>
<evidence type="ECO:0000313" key="17">
    <source>
        <dbReference type="Proteomes" id="UP000433788"/>
    </source>
</evidence>
<evidence type="ECO:0000256" key="14">
    <source>
        <dbReference type="ARBA" id="ARBA00034417"/>
    </source>
</evidence>
<feature type="active site" evidence="15">
    <location>
        <position position="175"/>
    </location>
</feature>
<dbReference type="InterPro" id="IPR022826">
    <property type="entry name" value="KDO_kinase"/>
</dbReference>
<evidence type="ECO:0000256" key="4">
    <source>
        <dbReference type="ARBA" id="ARBA00011988"/>
    </source>
</evidence>
<dbReference type="AlphaFoldDB" id="A0A6N7QPD8"/>
<gene>
    <name evidence="15" type="primary">kdkA</name>
    <name evidence="16" type="ORF">GH984_05985</name>
</gene>
<dbReference type="HAMAP" id="MF_00521">
    <property type="entry name" value="KDO_kinase"/>
    <property type="match status" value="1"/>
</dbReference>
<comment type="pathway">
    <text evidence="2 15">Bacterial outer membrane biogenesis; LPS core biosynthesis.</text>
</comment>
<evidence type="ECO:0000256" key="2">
    <source>
        <dbReference type="ARBA" id="ARBA00004713"/>
    </source>
</evidence>
<accession>A0A6N7QPD8</accession>
<evidence type="ECO:0000256" key="11">
    <source>
        <dbReference type="ARBA" id="ARBA00022985"/>
    </source>
</evidence>
<organism evidence="16 17">
    <name type="scientific">Spiribacter salilacus</name>
    <dbReference type="NCBI Taxonomy" id="2664894"/>
    <lineage>
        <taxon>Bacteria</taxon>
        <taxon>Pseudomonadati</taxon>
        <taxon>Pseudomonadota</taxon>
        <taxon>Gammaproteobacteria</taxon>
        <taxon>Chromatiales</taxon>
        <taxon>Ectothiorhodospiraceae</taxon>
        <taxon>Spiribacter</taxon>
    </lineage>
</organism>
<dbReference type="UniPathway" id="UPA00958"/>
<evidence type="ECO:0000256" key="9">
    <source>
        <dbReference type="ARBA" id="ARBA00022777"/>
    </source>
</evidence>
<proteinExistence type="inferred from homology"/>
<dbReference type="Gene3D" id="1.10.510.10">
    <property type="entry name" value="Transferase(Phosphotransferase) domain 1"/>
    <property type="match status" value="1"/>
</dbReference>
<reference evidence="16 17" key="1">
    <citation type="submission" date="2019-11" db="EMBL/GenBank/DDBJ databases">
        <authorList>
            <person name="Zhang X.Y."/>
        </authorList>
    </citation>
    <scope>NUCLEOTIDE SEQUENCE [LARGE SCALE GENOMIC DNA]</scope>
    <source>
        <strain evidence="16 17">C176</strain>
    </source>
</reference>
<keyword evidence="7 15" id="KW-0808">Transferase</keyword>
<comment type="function">
    <text evidence="15">Catalyzes the ATP-dependent phosphorylation of the 3-deoxy-D-manno-octulosonic acid (Kdo) residue in Kdo-lipid IV(A) at the 4-OH position.</text>
</comment>
<dbReference type="GO" id="GO:0016301">
    <property type="term" value="F:kinase activity"/>
    <property type="evidence" value="ECO:0007669"/>
    <property type="project" value="UniProtKB-KW"/>
</dbReference>
<keyword evidence="17" id="KW-1185">Reference proteome</keyword>
<comment type="subcellular location">
    <subcellularLocation>
        <location evidence="1 15">Cell inner membrane</location>
        <topology evidence="1 15">Peripheral membrane protein</topology>
        <orientation evidence="1 15">Cytoplasmic side</orientation>
    </subcellularLocation>
</comment>
<sequence>MSHLLCHRSKDQYFIRPASPALPELPSWVFDPLALHEEGILTRTAYGRAAVWFFEYEGHRLVLRHYWRGGFVARITKDRFIWQGLNRTRPWMEMETLLKLREVGVPVPEPVAARISKDSHQLLYSADIITAEIPDALPLPDFISSGQTSHHENQLLFSVGVVLARLHAAGARHRDLNVRNILIDSSDEVSVIDWDKGSVCPKAKGEHRQFAKQSLARLERSIRKEPLFKDSHREIYAQILNGYQSIR</sequence>
<keyword evidence="10 15" id="KW-0067">ATP-binding</keyword>
<protein>
    <recommendedName>
        <fullName evidence="13 15">3-deoxy-D-manno-octulosonic acid kinase</fullName>
        <shortName evidence="15">Kdo kinase</shortName>
        <ecNumber evidence="4 15">2.7.1.166</ecNumber>
    </recommendedName>
</protein>